<organism evidence="1">
    <name type="scientific">Kribbella sp. HUAS MG21</name>
    <dbReference type="NCBI Taxonomy" id="3160966"/>
    <lineage>
        <taxon>Bacteria</taxon>
        <taxon>Bacillati</taxon>
        <taxon>Actinomycetota</taxon>
        <taxon>Actinomycetes</taxon>
        <taxon>Propionibacteriales</taxon>
        <taxon>Kribbellaceae</taxon>
        <taxon>Kribbella</taxon>
    </lineage>
</organism>
<dbReference type="AlphaFoldDB" id="A0AAU7TJN5"/>
<dbReference type="EMBL" id="CP158165">
    <property type="protein sequence ID" value="XBV26887.1"/>
    <property type="molecule type" value="Genomic_DNA"/>
</dbReference>
<reference evidence="1" key="1">
    <citation type="submission" date="2024-06" db="EMBL/GenBank/DDBJ databases">
        <title>Kribbella sp. strain HUAS MG21 genome sequences.</title>
        <authorList>
            <person name="Mo P."/>
        </authorList>
    </citation>
    <scope>NUCLEOTIDE SEQUENCE</scope>
    <source>
        <strain evidence="1">HUAS MG21</strain>
    </source>
</reference>
<accession>A0AAU7TJN5</accession>
<dbReference type="RefSeq" id="WP_350279682.1">
    <property type="nucleotide sequence ID" value="NZ_CP158165.1"/>
</dbReference>
<sequence length="344" mass="38544">MTEETKKWTPSWRRRGTEEDAAIRRGEQTLIGSASTWMQEALLAWSENDFKKVSAVAPLGVEHLGKALLWRTAPTLLVPLSRDAEPALFTLATKPDLDDPRLKTIGLSGVLERLIQLLPEFPIDVKERKRIVGVRNGAIHVGSSSTSRNVLLDCLAVCRTLLEHLEYDLETFYGAHLGSARGLMEEKRTEVGDLVAAKRAKAARDLTALEERMGGRFDEWADDKELEAEELSPSDFGVDLWGKEQECPQCSRRGRLFGRVEVDPQIEEQPPVDDATPAEAYLAGWTIELYPEAFQCCVCELSLHGRDELAEARLPSGRQEIVADDLGQDFDPAAYADHRYSRWD</sequence>
<name>A0AAU7TJN5_9ACTN</name>
<protein>
    <recommendedName>
        <fullName evidence="2">DUF4145 domain-containing protein</fullName>
    </recommendedName>
</protein>
<gene>
    <name evidence="1" type="ORF">ABN611_10765</name>
</gene>
<evidence type="ECO:0000313" key="1">
    <source>
        <dbReference type="EMBL" id="XBV26887.1"/>
    </source>
</evidence>
<proteinExistence type="predicted"/>
<evidence type="ECO:0008006" key="2">
    <source>
        <dbReference type="Google" id="ProtNLM"/>
    </source>
</evidence>